<dbReference type="Proteomes" id="UP000220353">
    <property type="component" value="Unassembled WGS sequence"/>
</dbReference>
<evidence type="ECO:0000313" key="2">
    <source>
        <dbReference type="EMBL" id="PDT50146.1"/>
    </source>
</evidence>
<dbReference type="Gene3D" id="3.40.50.300">
    <property type="entry name" value="P-loop containing nucleotide triphosphate hydrolases"/>
    <property type="match status" value="1"/>
</dbReference>
<dbReference type="EMBL" id="NWTC01000001">
    <property type="protein sequence ID" value="PDT50146.1"/>
    <property type="molecule type" value="Genomic_DNA"/>
</dbReference>
<gene>
    <name evidence="2" type="ORF">CO661_00310</name>
</gene>
<sequence>MAYYENFSTSLPLAVAQYGVRNALRPFLRKKDASFVVIMVAPSSQPMWFYEHAAAHILLPGTEALREDGSETVIITSTSEIASKSARAIASKFRNARRSVILCGNADEITADLRLLADAVAFIPTPTAAHYLMAAKLVGLPRVTKGAAEFLSSQSFEDVQLAFRSGQPFSRSLQRLKLKARGAVKATPPRPLSTGEVRLEDLAGYGEAKEWGLQLAADLTAWQRGEIRWEDLDRGALLLGPPGCGKTTYAGALAKSCGAELVITSAARWQAKGHLGDYIKAMRESFGQAKAKQPAILFIDEFDSVGDREAHPNSDHADYKRQAINALLECLDPSEGREGVVVIGAANNASVVDRALLRPGRLERVIPIDLPDAEARVKIFRRHAGDIDGIEGCEQFFVATNGWSGAELEKLARDARRLSRQRGAAVTLQDVIDALPPLLRLSESERLRLAVHEAGHALVGALLRPGQLDHVYVMDQVPPGGPRLPLGEAIFEDSSFRLPTERDFSDRIAILLGGIAAERVVLGDHSAGAGGQRESDLALATDFATMMECHYGFGNELIVDLGNGSRPLEVLRQGNPSLRKAVEARLREALAKAMSLLTSRRRELDTLTRLLLEFRIVPGEDVERLVR</sequence>
<dbReference type="GO" id="GO:0004176">
    <property type="term" value="F:ATP-dependent peptidase activity"/>
    <property type="evidence" value="ECO:0007669"/>
    <property type="project" value="InterPro"/>
</dbReference>
<dbReference type="InterPro" id="IPR003959">
    <property type="entry name" value="ATPase_AAA_core"/>
</dbReference>
<dbReference type="GO" id="GO:0016887">
    <property type="term" value="F:ATP hydrolysis activity"/>
    <property type="evidence" value="ECO:0007669"/>
    <property type="project" value="InterPro"/>
</dbReference>
<dbReference type="SMART" id="SM00382">
    <property type="entry name" value="AAA"/>
    <property type="match status" value="1"/>
</dbReference>
<accession>A0A2A6M6T2</accession>
<evidence type="ECO:0000259" key="1">
    <source>
        <dbReference type="SMART" id="SM00382"/>
    </source>
</evidence>
<dbReference type="Gene3D" id="1.10.8.60">
    <property type="match status" value="1"/>
</dbReference>
<dbReference type="PANTHER" id="PTHR23076">
    <property type="entry name" value="METALLOPROTEASE M41 FTSH"/>
    <property type="match status" value="1"/>
</dbReference>
<evidence type="ECO:0000313" key="3">
    <source>
        <dbReference type="Proteomes" id="UP000220353"/>
    </source>
</evidence>
<dbReference type="InterPro" id="IPR027417">
    <property type="entry name" value="P-loop_NTPase"/>
</dbReference>
<organism evidence="2 3">
    <name type="scientific">Rhizobium fredii</name>
    <name type="common">Sinorhizobium fredii</name>
    <dbReference type="NCBI Taxonomy" id="380"/>
    <lineage>
        <taxon>Bacteria</taxon>
        <taxon>Pseudomonadati</taxon>
        <taxon>Pseudomonadota</taxon>
        <taxon>Alphaproteobacteria</taxon>
        <taxon>Hyphomicrobiales</taxon>
        <taxon>Rhizobiaceae</taxon>
        <taxon>Sinorhizobium/Ensifer group</taxon>
        <taxon>Sinorhizobium</taxon>
    </lineage>
</organism>
<dbReference type="SUPFAM" id="SSF52540">
    <property type="entry name" value="P-loop containing nucleoside triphosphate hydrolases"/>
    <property type="match status" value="1"/>
</dbReference>
<dbReference type="PANTHER" id="PTHR23076:SF97">
    <property type="entry name" value="ATP-DEPENDENT ZINC METALLOPROTEASE YME1L1"/>
    <property type="match status" value="1"/>
</dbReference>
<dbReference type="Pfam" id="PF01434">
    <property type="entry name" value="Peptidase_M41"/>
    <property type="match status" value="1"/>
</dbReference>
<dbReference type="CDD" id="cd19481">
    <property type="entry name" value="RecA-like_protease"/>
    <property type="match status" value="1"/>
</dbReference>
<dbReference type="GO" id="GO:0030163">
    <property type="term" value="P:protein catabolic process"/>
    <property type="evidence" value="ECO:0007669"/>
    <property type="project" value="TreeGrafter"/>
</dbReference>
<reference evidence="2 3" key="1">
    <citation type="submission" date="2017-09" db="EMBL/GenBank/DDBJ databases">
        <title>Comparative genomics of rhizobia isolated from Phaseolus vulgaris in China.</title>
        <authorList>
            <person name="Tong W."/>
        </authorList>
    </citation>
    <scope>NUCLEOTIDE SEQUENCE [LARGE SCALE GENOMIC DNA]</scope>
    <source>
        <strain evidence="2 3">PCH1</strain>
    </source>
</reference>
<dbReference type="InterPro" id="IPR037219">
    <property type="entry name" value="Peptidase_M41-like"/>
</dbReference>
<dbReference type="GO" id="GO:0006508">
    <property type="term" value="P:proteolysis"/>
    <property type="evidence" value="ECO:0007669"/>
    <property type="project" value="InterPro"/>
</dbReference>
<dbReference type="Gene3D" id="1.20.58.760">
    <property type="entry name" value="Peptidase M41"/>
    <property type="match status" value="1"/>
</dbReference>
<dbReference type="InterPro" id="IPR000642">
    <property type="entry name" value="Peptidase_M41"/>
</dbReference>
<protein>
    <submittedName>
        <fullName evidence="2">ATPase</fullName>
    </submittedName>
</protein>
<feature type="domain" description="AAA+ ATPase" evidence="1">
    <location>
        <begin position="232"/>
        <end position="372"/>
    </location>
</feature>
<dbReference type="AlphaFoldDB" id="A0A2A6M6T2"/>
<name>A0A2A6M6T2_RHIFR</name>
<dbReference type="RefSeq" id="WP_097586367.1">
    <property type="nucleotide sequence ID" value="NZ_NWTC01000001.1"/>
</dbReference>
<dbReference type="GO" id="GO:0005524">
    <property type="term" value="F:ATP binding"/>
    <property type="evidence" value="ECO:0007669"/>
    <property type="project" value="InterPro"/>
</dbReference>
<dbReference type="SUPFAM" id="SSF140990">
    <property type="entry name" value="FtsH protease domain-like"/>
    <property type="match status" value="1"/>
</dbReference>
<dbReference type="InterPro" id="IPR003593">
    <property type="entry name" value="AAA+_ATPase"/>
</dbReference>
<proteinExistence type="predicted"/>
<dbReference type="GO" id="GO:0004222">
    <property type="term" value="F:metalloendopeptidase activity"/>
    <property type="evidence" value="ECO:0007669"/>
    <property type="project" value="InterPro"/>
</dbReference>
<dbReference type="Pfam" id="PF00004">
    <property type="entry name" value="AAA"/>
    <property type="match status" value="1"/>
</dbReference>
<comment type="caution">
    <text evidence="2">The sequence shown here is derived from an EMBL/GenBank/DDBJ whole genome shotgun (WGS) entry which is preliminary data.</text>
</comment>
<dbReference type="GO" id="GO:0005886">
    <property type="term" value="C:plasma membrane"/>
    <property type="evidence" value="ECO:0007669"/>
    <property type="project" value="TreeGrafter"/>
</dbReference>